<evidence type="ECO:0000313" key="7">
    <source>
        <dbReference type="EMBL" id="GJB92955.1"/>
    </source>
</evidence>
<evidence type="ECO:0000313" key="2">
    <source>
        <dbReference type="EMBL" id="AXB04648.1"/>
    </source>
</evidence>
<evidence type="ECO:0000313" key="17">
    <source>
        <dbReference type="Proteomes" id="UP001304847"/>
    </source>
</evidence>
<dbReference type="Proteomes" id="UP001161704">
    <property type="component" value="Unassembled WGS sequence"/>
</dbReference>
<dbReference type="Proteomes" id="UP001218423">
    <property type="component" value="Chromosome"/>
</dbReference>
<reference evidence="8" key="5">
    <citation type="submission" date="2022-09" db="EMBL/GenBank/DDBJ databases">
        <title>Intensive care unit water sources are persistently colonized with multi-drug resistant bacteria and are the site of extensive horizontal gene transfer of antibiotic resistance genes.</title>
        <authorList>
            <person name="Diorio-Toth L."/>
        </authorList>
    </citation>
    <scope>NUCLEOTIDE SEQUENCE</scope>
    <source>
        <strain evidence="8">GD03710</strain>
        <strain evidence="9">GD03796</strain>
    </source>
</reference>
<dbReference type="EMBL" id="BPOP01000033">
    <property type="protein sequence ID" value="GJB92955.1"/>
    <property type="molecule type" value="Genomic_DNA"/>
</dbReference>
<dbReference type="EMBL" id="BPNN01000003">
    <property type="protein sequence ID" value="GJA61754.1"/>
    <property type="molecule type" value="Genomic_DNA"/>
</dbReference>
<reference evidence="12" key="3">
    <citation type="submission" date="2020-12" db="EMBL/GenBank/DDBJ databases">
        <title>GES Beta-lactamases isolated from hospital effluents in Brazil.</title>
        <authorList>
            <person name="Conte D."/>
            <person name="Mesa D."/>
            <person name="Palmeiro J.K."/>
            <person name="Dalla-Costa L.M."/>
        </authorList>
    </citation>
    <scope>NUCLEOTIDE SEQUENCE [LARGE SCALE GENOMIC DNA]</scope>
    <source>
        <strain evidence="12">Aero21</strain>
    </source>
</reference>
<dbReference type="Proteomes" id="UP000266778">
    <property type="component" value="Chromosome"/>
</dbReference>
<evidence type="ECO:0000313" key="15">
    <source>
        <dbReference type="Proteomes" id="UP000515756"/>
    </source>
</evidence>
<evidence type="ECO:0000313" key="8">
    <source>
        <dbReference type="EMBL" id="MDH1507415.1"/>
    </source>
</evidence>
<name>A0A081LP29_AERCA</name>
<dbReference type="GeneID" id="99814547"/>
<evidence type="ECO:0000259" key="1">
    <source>
        <dbReference type="PROSITE" id="PS51464"/>
    </source>
</evidence>
<dbReference type="OrthoDB" id="9810929at2"/>
<protein>
    <submittedName>
        <fullName evidence="7">DnaA initiator-associating protein DiaA</fullName>
    </submittedName>
    <submittedName>
        <fullName evidence="2">SIS domain-containing protein</fullName>
    </submittedName>
</protein>
<reference evidence="3 15" key="2">
    <citation type="submission" date="2019-12" db="EMBL/GenBank/DDBJ databases">
        <title>complete genome sequences of Aeromonas caviae str. WP2-W18-ESBL-01 isolated from wastewater treatment plant effluent.</title>
        <authorList>
            <person name="Sekizuka T."/>
            <person name="Itokawa K."/>
            <person name="Yatsu K."/>
            <person name="Inamine Y."/>
            <person name="Kuroda M."/>
        </authorList>
    </citation>
    <scope>NUCLEOTIDE SEQUENCE [LARGE SCALE GENOMIC DNA]</scope>
    <source>
        <strain evidence="3 15">WP2-W18-ESBL-01</strain>
    </source>
</reference>
<reference evidence="14" key="6">
    <citation type="submission" date="2023-03" db="EMBL/GenBank/DDBJ databases">
        <title>Aeromonas caviae strain AC1520.</title>
        <authorList>
            <person name="Xie T."/>
            <person name="Zhang Q."/>
            <person name="Deng J."/>
            <person name="Li X."/>
        </authorList>
    </citation>
    <scope>NUCLEOTIDE SEQUENCE</scope>
    <source>
        <strain evidence="14">AC1520</strain>
    </source>
</reference>
<dbReference type="GO" id="GO:1901135">
    <property type="term" value="P:carbohydrate derivative metabolic process"/>
    <property type="evidence" value="ECO:0007669"/>
    <property type="project" value="InterPro"/>
</dbReference>
<dbReference type="Proteomes" id="UP000737420">
    <property type="component" value="Unassembled WGS sequence"/>
</dbReference>
<evidence type="ECO:0000313" key="10">
    <source>
        <dbReference type="EMBL" id="MDX7722563.1"/>
    </source>
</evidence>
<dbReference type="PANTHER" id="PTHR30390:SF6">
    <property type="entry name" value="DNAA INITIATOR-ASSOCIATING PROTEIN DIAA"/>
    <property type="match status" value="1"/>
</dbReference>
<dbReference type="InterPro" id="IPR046348">
    <property type="entry name" value="SIS_dom_sf"/>
</dbReference>
<dbReference type="InterPro" id="IPR050099">
    <property type="entry name" value="SIS_GmhA/DiaA_subfam"/>
</dbReference>
<evidence type="ECO:0000313" key="13">
    <source>
        <dbReference type="EMBL" id="UZC87406.1"/>
    </source>
</evidence>
<keyword evidence="17" id="KW-1185">Reference proteome</keyword>
<dbReference type="SUPFAM" id="SSF53697">
    <property type="entry name" value="SIS domain"/>
    <property type="match status" value="1"/>
</dbReference>
<dbReference type="Proteomes" id="UP001160758">
    <property type="component" value="Unassembled WGS sequence"/>
</dbReference>
<dbReference type="AlphaFoldDB" id="A0A081LP29"/>
<dbReference type="PANTHER" id="PTHR30390">
    <property type="entry name" value="SEDOHEPTULOSE 7-PHOSPHATE ISOMERASE / DNAA INITIATOR-ASSOCIATING FACTOR FOR REPLICATION INITIATION"/>
    <property type="match status" value="1"/>
</dbReference>
<dbReference type="EMBL" id="CP110176">
    <property type="protein sequence ID" value="UZC87406.1"/>
    <property type="molecule type" value="Genomic_DNA"/>
</dbReference>
<reference evidence="13" key="7">
    <citation type="submission" date="2023-04" db="EMBL/GenBank/DDBJ databases">
        <title>Whole Genome Sequence of Multi-drug resistant Aeromonas caviae as a gut pathogen in newborn.</title>
        <authorList>
            <person name="Jadhav S.V."/>
            <person name="Saroj S.D."/>
            <person name="Saha U.B."/>
            <person name="Sen S."/>
            <person name="Kher A."/>
        </authorList>
    </citation>
    <scope>NUCLEOTIDE SEQUENCE</scope>
    <source>
        <strain evidence="13">SVJ23</strain>
    </source>
</reference>
<dbReference type="EMBL" id="JAOCIZ010000120">
    <property type="protein sequence ID" value="MDH1507415.1"/>
    <property type="molecule type" value="Genomic_DNA"/>
</dbReference>
<dbReference type="Proteomes" id="UP000886939">
    <property type="component" value="Unassembled WGS sequence"/>
</dbReference>
<organism evidence="7 16">
    <name type="scientific">Aeromonas caviae</name>
    <name type="common">Aeromonas punctata</name>
    <dbReference type="NCBI Taxonomy" id="648"/>
    <lineage>
        <taxon>Bacteria</taxon>
        <taxon>Pseudomonadati</taxon>
        <taxon>Pseudomonadota</taxon>
        <taxon>Gammaproteobacteria</taxon>
        <taxon>Aeromonadales</taxon>
        <taxon>Aeromonadaceae</taxon>
        <taxon>Aeromonas</taxon>
    </lineage>
</organism>
<dbReference type="Proteomes" id="UP000515756">
    <property type="component" value="Chromosome"/>
</dbReference>
<proteinExistence type="predicted"/>
<dbReference type="EMBL" id="CP120942">
    <property type="protein sequence ID" value="WFF97602.1"/>
    <property type="molecule type" value="Genomic_DNA"/>
</dbReference>
<evidence type="ECO:0000313" key="12">
    <source>
        <dbReference type="EMBL" id="QQA61714.1"/>
    </source>
</evidence>
<dbReference type="EMBL" id="JAWZVU010000151">
    <property type="protein sequence ID" value="MDX7722563.1"/>
    <property type="molecule type" value="Genomic_DNA"/>
</dbReference>
<dbReference type="EMBL" id="BPNI01000043">
    <property type="protein sequence ID" value="GJA41533.1"/>
    <property type="molecule type" value="Genomic_DNA"/>
</dbReference>
<dbReference type="PROSITE" id="PS51464">
    <property type="entry name" value="SIS"/>
    <property type="match status" value="1"/>
</dbReference>
<accession>A0A081LP29</accession>
<dbReference type="EMBL" id="CP025706">
    <property type="protein sequence ID" value="AXB04648.1"/>
    <property type="molecule type" value="Genomic_DNA"/>
</dbReference>
<dbReference type="EMBL" id="CP065937">
    <property type="protein sequence ID" value="QQA61714.1"/>
    <property type="molecule type" value="Genomic_DNA"/>
</dbReference>
<dbReference type="GO" id="GO:0097367">
    <property type="term" value="F:carbohydrate derivative binding"/>
    <property type="evidence" value="ECO:0007669"/>
    <property type="project" value="InterPro"/>
</dbReference>
<feature type="domain" description="SIS" evidence="1">
    <location>
        <begin position="34"/>
        <end position="196"/>
    </location>
</feature>
<reference evidence="11 17" key="9">
    <citation type="submission" date="2023-12" db="EMBL/GenBank/DDBJ databases">
        <title>Characterization of antibiotic resistance in Aeromonas spp. in hospital effluent.</title>
        <authorList>
            <person name="Negoseki B.R.S."/>
            <person name="Krul D."/>
            <person name="Siqueira A.C."/>
            <person name="Almeida M."/>
            <person name="Mesa D."/>
            <person name="Conte D."/>
            <person name="Dalla-Costa L.M."/>
        </authorList>
    </citation>
    <scope>NUCLEOTIDE SEQUENCE [LARGE SCALE GENOMIC DNA]</scope>
    <source>
        <strain evidence="11 17">36v</strain>
    </source>
</reference>
<reference evidence="7 16" key="4">
    <citation type="submission" date="2021-07" db="EMBL/GenBank/DDBJ databases">
        <title>Draft genome sequence of carbapenem-resistant Aeromonas spp. in Japan.</title>
        <authorList>
            <person name="Maehana S."/>
            <person name="Suzuki M."/>
            <person name="Kitasato H."/>
        </authorList>
    </citation>
    <scope>NUCLEOTIDE SEQUENCE [LARGE SCALE GENOMIC DNA]</scope>
    <source>
        <strain evidence="4">KAM343</strain>
        <strain evidence="5">KAM348</strain>
        <strain evidence="6">KAM351</strain>
        <strain evidence="7 16">KAM382</strain>
    </source>
</reference>
<reference evidence="10" key="8">
    <citation type="submission" date="2023-11" db="EMBL/GenBank/DDBJ databases">
        <title>WGS of Aeromonas in Northern Israel.</title>
        <authorList>
            <person name="Hershko Y."/>
        </authorList>
    </citation>
    <scope>NUCLEOTIDE SEQUENCE</scope>
    <source>
        <strain evidence="10">77416</strain>
    </source>
</reference>
<dbReference type="Gene3D" id="3.40.50.10490">
    <property type="entry name" value="Glucose-6-phosphate isomerase like protein, domain 1"/>
    <property type="match status" value="1"/>
</dbReference>
<dbReference type="EMBL" id="JAOCFT010000001">
    <property type="protein sequence ID" value="MDH1899765.1"/>
    <property type="molecule type" value="Genomic_DNA"/>
</dbReference>
<dbReference type="InterPro" id="IPR035461">
    <property type="entry name" value="GmhA/DiaA"/>
</dbReference>
<dbReference type="Proteomes" id="UP001277183">
    <property type="component" value="Unassembled WGS sequence"/>
</dbReference>
<evidence type="ECO:0000313" key="9">
    <source>
        <dbReference type="EMBL" id="MDH1899765.1"/>
    </source>
</evidence>
<evidence type="ECO:0000313" key="14">
    <source>
        <dbReference type="EMBL" id="WFF97602.1"/>
    </source>
</evidence>
<evidence type="ECO:0000313" key="3">
    <source>
        <dbReference type="EMBL" id="BBQ28808.1"/>
    </source>
</evidence>
<dbReference type="EMBL" id="BPNL01000004">
    <property type="protein sequence ID" value="GJA53165.1"/>
    <property type="molecule type" value="Genomic_DNA"/>
</dbReference>
<evidence type="ECO:0000313" key="5">
    <source>
        <dbReference type="EMBL" id="GJA53165.1"/>
    </source>
</evidence>
<dbReference type="Proteomes" id="UP000886934">
    <property type="component" value="Unassembled WGS sequence"/>
</dbReference>
<dbReference type="KEGG" id="acav:VI35_01960"/>
<gene>
    <name evidence="7" type="primary">gmhA-2</name>
    <name evidence="2" type="ORF">C1C91_06200</name>
    <name evidence="12" type="ORF">JC965_04045</name>
    <name evidence="4" type="ORF">KAM343_23290</name>
    <name evidence="5" type="ORF">KAM348_05880</name>
    <name evidence="6" type="ORF">KAM351_03650</name>
    <name evidence="7" type="ORF">KAM382_30160</name>
    <name evidence="9" type="ORF">N5I07_19810</name>
    <name evidence="8" type="ORF">N5I20_20420</name>
    <name evidence="13" type="ORF">OJY61_05535</name>
    <name evidence="14" type="ORF">P5S46_18540</name>
    <name evidence="10" type="ORF">SJS77_19280</name>
    <name evidence="11" type="ORF">VCX44_09025</name>
    <name evidence="3" type="ORF">WP2W18E01_03900</name>
</gene>
<evidence type="ECO:0000313" key="4">
    <source>
        <dbReference type="EMBL" id="GJA41533.1"/>
    </source>
</evidence>
<dbReference type="Proteomes" id="UP001304847">
    <property type="component" value="Unassembled WGS sequence"/>
</dbReference>
<dbReference type="CDD" id="cd05006">
    <property type="entry name" value="SIS_GmhA"/>
    <property type="match status" value="1"/>
</dbReference>
<evidence type="ECO:0000313" key="6">
    <source>
        <dbReference type="EMBL" id="GJA61754.1"/>
    </source>
</evidence>
<reference evidence="2" key="1">
    <citation type="journal article" date="2019" name="J Environ">
        <title>Genetic characterization and potential molecular dissemination mechanism of tet (31) gene in Aeromonas caviae from an oxytetracycline wastewater treatment system.</title>
        <authorList>
            <person name="Shi Y."/>
            <person name="Tian Z."/>
            <person name="Leclercq S.O."/>
            <person name="Zhang H."/>
            <person name="Yang M."/>
            <person name="Zhang Y."/>
        </authorList>
    </citation>
    <scope>NUCLEOTIDE SEQUENCE</scope>
    <source>
        <strain evidence="2">T25-39</strain>
    </source>
</reference>
<dbReference type="RefSeq" id="WP_010675848.1">
    <property type="nucleotide sequence ID" value="NZ_AP019195.1"/>
</dbReference>
<dbReference type="InterPro" id="IPR001347">
    <property type="entry name" value="SIS_dom"/>
</dbReference>
<sequence length="196" mass="20816">MTDPIKENYTESIQTKIAAAEALPDAIHTAAQMLTICLLNGHKVMACGNGPSSALAQLFISELVNCYETPRPSLPGLALTPDMATISAIATDHGFEEVYAKQIRALGQPGDILVVITTTGNSRSLIKAAEAALSRDMTIIVLGGGDGGEIAGLLGPNDVEIRVPSARRPRILEVNLLTLHCLCDLIDQTLFPQQED</sequence>
<dbReference type="EMBL" id="JAYGOJ010000037">
    <property type="protein sequence ID" value="MEA9435964.1"/>
    <property type="molecule type" value="Genomic_DNA"/>
</dbReference>
<evidence type="ECO:0000313" key="16">
    <source>
        <dbReference type="Proteomes" id="UP000737420"/>
    </source>
</evidence>
<evidence type="ECO:0000313" key="11">
    <source>
        <dbReference type="EMBL" id="MEA9435964.1"/>
    </source>
</evidence>
<dbReference type="Proteomes" id="UP000887009">
    <property type="component" value="Unassembled WGS sequence"/>
</dbReference>
<dbReference type="EMBL" id="AP021927">
    <property type="protein sequence ID" value="BBQ28808.1"/>
    <property type="molecule type" value="Genomic_DNA"/>
</dbReference>
<dbReference type="Proteomes" id="UP001163285">
    <property type="component" value="Chromosome"/>
</dbReference>
<dbReference type="Pfam" id="PF13580">
    <property type="entry name" value="SIS_2"/>
    <property type="match status" value="1"/>
</dbReference>